<dbReference type="STRING" id="1121001.SAMN02745857_02678"/>
<dbReference type="RefSeq" id="WP_176216929.1">
    <property type="nucleotide sequence ID" value="NZ_FWXD01000015.1"/>
</dbReference>
<organism evidence="3 4">
    <name type="scientific">Andreprevotia lacus DSM 23236</name>
    <dbReference type="NCBI Taxonomy" id="1121001"/>
    <lineage>
        <taxon>Bacteria</taxon>
        <taxon>Pseudomonadati</taxon>
        <taxon>Pseudomonadota</taxon>
        <taxon>Betaproteobacteria</taxon>
        <taxon>Neisseriales</taxon>
        <taxon>Chitinibacteraceae</taxon>
        <taxon>Andreprevotia</taxon>
    </lineage>
</organism>
<accession>A0A1W1XSX3</accession>
<evidence type="ECO:0000313" key="4">
    <source>
        <dbReference type="Proteomes" id="UP000192761"/>
    </source>
</evidence>
<dbReference type="Proteomes" id="UP000192761">
    <property type="component" value="Unassembled WGS sequence"/>
</dbReference>
<dbReference type="GO" id="GO:0009055">
    <property type="term" value="F:electron transfer activity"/>
    <property type="evidence" value="ECO:0007669"/>
    <property type="project" value="TreeGrafter"/>
</dbReference>
<dbReference type="InterPro" id="IPR029039">
    <property type="entry name" value="Flavoprotein-like_sf"/>
</dbReference>
<dbReference type="PANTHER" id="PTHR47307">
    <property type="entry name" value="GLUTATHIONE-REGULATED POTASSIUM-EFFLUX SYSTEM ANCILLARY PROTEIN KEFG"/>
    <property type="match status" value="1"/>
</dbReference>
<dbReference type="PANTHER" id="PTHR47307:SF1">
    <property type="entry name" value="GLUTATHIONE-REGULATED POTASSIUM-EFFLUX SYSTEM ANCILLARY PROTEIN KEFG"/>
    <property type="match status" value="1"/>
</dbReference>
<dbReference type="EMBL" id="FWXD01000015">
    <property type="protein sequence ID" value="SMC26987.1"/>
    <property type="molecule type" value="Genomic_DNA"/>
</dbReference>
<name>A0A1W1XSX3_9NEIS</name>
<evidence type="ECO:0000313" key="3">
    <source>
        <dbReference type="EMBL" id="SMC26987.1"/>
    </source>
</evidence>
<keyword evidence="4" id="KW-1185">Reference proteome</keyword>
<dbReference type="SUPFAM" id="SSF52218">
    <property type="entry name" value="Flavoproteins"/>
    <property type="match status" value="1"/>
</dbReference>
<keyword evidence="1" id="KW-0560">Oxidoreductase</keyword>
<dbReference type="InterPro" id="IPR003680">
    <property type="entry name" value="Flavodoxin_fold"/>
</dbReference>
<feature type="domain" description="Flavodoxin-like fold" evidence="2">
    <location>
        <begin position="1"/>
        <end position="162"/>
    </location>
</feature>
<reference evidence="3 4" key="1">
    <citation type="submission" date="2017-04" db="EMBL/GenBank/DDBJ databases">
        <authorList>
            <person name="Afonso C.L."/>
            <person name="Miller P.J."/>
            <person name="Scott M.A."/>
            <person name="Spackman E."/>
            <person name="Goraichik I."/>
            <person name="Dimitrov K.M."/>
            <person name="Suarez D.L."/>
            <person name="Swayne D.E."/>
        </authorList>
    </citation>
    <scope>NUCLEOTIDE SEQUENCE [LARGE SCALE GENOMIC DNA]</scope>
    <source>
        <strain evidence="3 4">DSM 23236</strain>
    </source>
</reference>
<dbReference type="Gene3D" id="3.40.50.360">
    <property type="match status" value="1"/>
</dbReference>
<dbReference type="Pfam" id="PF02525">
    <property type="entry name" value="Flavodoxin_2"/>
    <property type="match status" value="1"/>
</dbReference>
<protein>
    <submittedName>
        <fullName evidence="3">Glutathione-regulated potassium-efflux system ancillary protein KefF</fullName>
    </submittedName>
</protein>
<sequence>MKNLILLSHPHLATSHAHTLIVDQIKDLPDTVIHHLEGLYPDGQIDAESEQAACTRAERIVMAFPFWWHSTPPMLKHWQDEVLTEGWAYGSDGGRALSGKLLQLVLTTGGAQYRPGDDPHFQPAALLRPLQATALLCGMNYAEPLILPNIVHPRDHALHEDEENRILAFAEQLQALLEAP</sequence>
<evidence type="ECO:0000256" key="1">
    <source>
        <dbReference type="ARBA" id="ARBA00023002"/>
    </source>
</evidence>
<proteinExistence type="predicted"/>
<gene>
    <name evidence="3" type="ORF">SAMN02745857_02678</name>
</gene>
<dbReference type="InterPro" id="IPR046980">
    <property type="entry name" value="KefG/KefF"/>
</dbReference>
<dbReference type="AlphaFoldDB" id="A0A1W1XSX3"/>
<dbReference type="GO" id="GO:0003955">
    <property type="term" value="F:NAD(P)H dehydrogenase (quinone) activity"/>
    <property type="evidence" value="ECO:0007669"/>
    <property type="project" value="TreeGrafter"/>
</dbReference>
<evidence type="ECO:0000259" key="2">
    <source>
        <dbReference type="Pfam" id="PF02525"/>
    </source>
</evidence>
<dbReference type="GO" id="GO:0010181">
    <property type="term" value="F:FMN binding"/>
    <property type="evidence" value="ECO:0007669"/>
    <property type="project" value="TreeGrafter"/>
</dbReference>